<dbReference type="AlphaFoldDB" id="A0AAW2GCW4"/>
<name>A0AAW2GCW4_9HYME</name>
<accession>A0AAW2GCW4</accession>
<keyword evidence="2" id="KW-1185">Reference proteome</keyword>
<evidence type="ECO:0000313" key="1">
    <source>
        <dbReference type="EMBL" id="KAL0126054.1"/>
    </source>
</evidence>
<evidence type="ECO:0000313" key="2">
    <source>
        <dbReference type="Proteomes" id="UP001430953"/>
    </source>
</evidence>
<comment type="caution">
    <text evidence="1">The sequence shown here is derived from an EMBL/GenBank/DDBJ whole genome shotgun (WGS) entry which is preliminary data.</text>
</comment>
<reference evidence="1 2" key="1">
    <citation type="submission" date="2023-03" db="EMBL/GenBank/DDBJ databases">
        <title>High recombination rates correlate with genetic variation in Cardiocondyla obscurior ants.</title>
        <authorList>
            <person name="Errbii M."/>
        </authorList>
    </citation>
    <scope>NUCLEOTIDE SEQUENCE [LARGE SCALE GENOMIC DNA]</scope>
    <source>
        <strain evidence="1">Alpha-2009</strain>
        <tissue evidence="1">Whole body</tissue>
    </source>
</reference>
<gene>
    <name evidence="1" type="ORF">PUN28_004866</name>
</gene>
<sequence>MQLTILSAVEKKSRCRFASFVRTSRRIHVTMARPSYQGIPVVFCLAFPNFLRETARQFVNYNSAFTNVFS</sequence>
<organism evidence="1 2">
    <name type="scientific">Cardiocondyla obscurior</name>
    <dbReference type="NCBI Taxonomy" id="286306"/>
    <lineage>
        <taxon>Eukaryota</taxon>
        <taxon>Metazoa</taxon>
        <taxon>Ecdysozoa</taxon>
        <taxon>Arthropoda</taxon>
        <taxon>Hexapoda</taxon>
        <taxon>Insecta</taxon>
        <taxon>Pterygota</taxon>
        <taxon>Neoptera</taxon>
        <taxon>Endopterygota</taxon>
        <taxon>Hymenoptera</taxon>
        <taxon>Apocrita</taxon>
        <taxon>Aculeata</taxon>
        <taxon>Formicoidea</taxon>
        <taxon>Formicidae</taxon>
        <taxon>Myrmicinae</taxon>
        <taxon>Cardiocondyla</taxon>
    </lineage>
</organism>
<proteinExistence type="predicted"/>
<dbReference type="EMBL" id="JADYXP020000004">
    <property type="protein sequence ID" value="KAL0126054.1"/>
    <property type="molecule type" value="Genomic_DNA"/>
</dbReference>
<protein>
    <submittedName>
        <fullName evidence="1">Uncharacterized protein</fullName>
    </submittedName>
</protein>
<dbReference type="Proteomes" id="UP001430953">
    <property type="component" value="Unassembled WGS sequence"/>
</dbReference>